<feature type="region of interest" description="Disordered" evidence="1">
    <location>
        <begin position="159"/>
        <end position="208"/>
    </location>
</feature>
<evidence type="ECO:0000313" key="3">
    <source>
        <dbReference type="Proteomes" id="UP000812287"/>
    </source>
</evidence>
<feature type="region of interest" description="Disordered" evidence="1">
    <location>
        <begin position="1"/>
        <end position="89"/>
    </location>
</feature>
<accession>A0A9P7VRV8</accession>
<gene>
    <name evidence="2" type="ORF">BT62DRAFT_932618</name>
</gene>
<comment type="caution">
    <text evidence="2">The sequence shown here is derived from an EMBL/GenBank/DDBJ whole genome shotgun (WGS) entry which is preliminary data.</text>
</comment>
<dbReference type="AlphaFoldDB" id="A0A9P7VRV8"/>
<dbReference type="InterPro" id="IPR013083">
    <property type="entry name" value="Znf_RING/FYVE/PHD"/>
</dbReference>
<dbReference type="GeneID" id="66108685"/>
<keyword evidence="3" id="KW-1185">Reference proteome</keyword>
<protein>
    <recommendedName>
        <fullName evidence="4">RING-type domain-containing protein</fullName>
    </recommendedName>
</protein>
<feature type="compositionally biased region" description="Low complexity" evidence="1">
    <location>
        <begin position="63"/>
        <end position="73"/>
    </location>
</feature>
<dbReference type="OrthoDB" id="6270329at2759"/>
<sequence>MLKLGSRAPPPPPIPLPFHFQPDNNGNGRYYEDDDDETPEYRLNLGAETPGEMTPSFAFAWETKTTTTTTTTTPARRRSVSSLRRSSRQRRDAVDRDCGICFESAVAPCRTLCCSKLFCLEHIADVRVWLHGSRSDGRCPSCKTRCTLRNDTILLPAVPHPHLHSSPTIPPTPTPITPPPRSPSTTSEESETSSDVGSETSDGDDDVGDYYAYETDTLDLSGTKVASKVLSIVGLTLVLYVLL</sequence>
<evidence type="ECO:0008006" key="4">
    <source>
        <dbReference type="Google" id="ProtNLM"/>
    </source>
</evidence>
<dbReference type="Gene3D" id="3.30.40.10">
    <property type="entry name" value="Zinc/RING finger domain, C3HC4 (zinc finger)"/>
    <property type="match status" value="1"/>
</dbReference>
<feature type="non-terminal residue" evidence="2">
    <location>
        <position position="243"/>
    </location>
</feature>
<name>A0A9P7VRV8_9AGAR</name>
<evidence type="ECO:0000256" key="1">
    <source>
        <dbReference type="SAM" id="MobiDB-lite"/>
    </source>
</evidence>
<dbReference type="EMBL" id="MU250536">
    <property type="protein sequence ID" value="KAG7445523.1"/>
    <property type="molecule type" value="Genomic_DNA"/>
</dbReference>
<proteinExistence type="predicted"/>
<evidence type="ECO:0000313" key="2">
    <source>
        <dbReference type="EMBL" id="KAG7445523.1"/>
    </source>
</evidence>
<feature type="compositionally biased region" description="Low complexity" evidence="1">
    <location>
        <begin position="183"/>
        <end position="200"/>
    </location>
</feature>
<organism evidence="2 3">
    <name type="scientific">Guyanagaster necrorhizus</name>
    <dbReference type="NCBI Taxonomy" id="856835"/>
    <lineage>
        <taxon>Eukaryota</taxon>
        <taxon>Fungi</taxon>
        <taxon>Dikarya</taxon>
        <taxon>Basidiomycota</taxon>
        <taxon>Agaricomycotina</taxon>
        <taxon>Agaricomycetes</taxon>
        <taxon>Agaricomycetidae</taxon>
        <taxon>Agaricales</taxon>
        <taxon>Marasmiineae</taxon>
        <taxon>Physalacriaceae</taxon>
        <taxon>Guyanagaster</taxon>
    </lineage>
</organism>
<reference evidence="2" key="1">
    <citation type="submission" date="2020-11" db="EMBL/GenBank/DDBJ databases">
        <title>Adaptations for nitrogen fixation in a non-lichenized fungal sporocarp promotes dispersal by wood-feeding termites.</title>
        <authorList>
            <consortium name="DOE Joint Genome Institute"/>
            <person name="Koch R.A."/>
            <person name="Yoon G."/>
            <person name="Arayal U."/>
            <person name="Lail K."/>
            <person name="Amirebrahimi M."/>
            <person name="Labutti K."/>
            <person name="Lipzen A."/>
            <person name="Riley R."/>
            <person name="Barry K."/>
            <person name="Henrissat B."/>
            <person name="Grigoriev I.V."/>
            <person name="Herr J.R."/>
            <person name="Aime M.C."/>
        </authorList>
    </citation>
    <scope>NUCLEOTIDE SEQUENCE</scope>
    <source>
        <strain evidence="2">MCA 3950</strain>
    </source>
</reference>
<dbReference type="RefSeq" id="XP_043039023.1">
    <property type="nucleotide sequence ID" value="XM_043186388.1"/>
</dbReference>
<dbReference type="Proteomes" id="UP000812287">
    <property type="component" value="Unassembled WGS sequence"/>
</dbReference>
<feature type="compositionally biased region" description="Pro residues" evidence="1">
    <location>
        <begin position="168"/>
        <end position="182"/>
    </location>
</feature>